<keyword evidence="5" id="KW-1185">Reference proteome</keyword>
<dbReference type="InterPro" id="IPR052761">
    <property type="entry name" value="Fungal_Detox/Toxin_TFs"/>
</dbReference>
<dbReference type="OrthoDB" id="5121955at2759"/>
<organism evidence="4 5">
    <name type="scientific">Oidiodendron maius (strain Zn)</name>
    <dbReference type="NCBI Taxonomy" id="913774"/>
    <lineage>
        <taxon>Eukaryota</taxon>
        <taxon>Fungi</taxon>
        <taxon>Dikarya</taxon>
        <taxon>Ascomycota</taxon>
        <taxon>Pezizomycotina</taxon>
        <taxon>Leotiomycetes</taxon>
        <taxon>Leotiomycetes incertae sedis</taxon>
        <taxon>Myxotrichaceae</taxon>
        <taxon>Oidiodendron</taxon>
    </lineage>
</organism>
<proteinExistence type="predicted"/>
<dbReference type="PANTHER" id="PTHR47425">
    <property type="entry name" value="FARB-RELATED"/>
    <property type="match status" value="1"/>
</dbReference>
<reference evidence="4 5" key="1">
    <citation type="submission" date="2014-04" db="EMBL/GenBank/DDBJ databases">
        <authorList>
            <consortium name="DOE Joint Genome Institute"/>
            <person name="Kuo A."/>
            <person name="Martino E."/>
            <person name="Perotto S."/>
            <person name="Kohler A."/>
            <person name="Nagy L.G."/>
            <person name="Floudas D."/>
            <person name="Copeland A."/>
            <person name="Barry K.W."/>
            <person name="Cichocki N."/>
            <person name="Veneault-Fourrey C."/>
            <person name="LaButti K."/>
            <person name="Lindquist E.A."/>
            <person name="Lipzen A."/>
            <person name="Lundell T."/>
            <person name="Morin E."/>
            <person name="Murat C."/>
            <person name="Sun H."/>
            <person name="Tunlid A."/>
            <person name="Henrissat B."/>
            <person name="Grigoriev I.V."/>
            <person name="Hibbett D.S."/>
            <person name="Martin F."/>
            <person name="Nordberg H.P."/>
            <person name="Cantor M.N."/>
            <person name="Hua S.X."/>
        </authorList>
    </citation>
    <scope>NUCLEOTIDE SEQUENCE [LARGE SCALE GENOMIC DNA]</scope>
    <source>
        <strain evidence="4 5">Zn</strain>
    </source>
</reference>
<dbReference type="InterPro" id="IPR007219">
    <property type="entry name" value="XnlR_reg_dom"/>
</dbReference>
<evidence type="ECO:0000256" key="1">
    <source>
        <dbReference type="ARBA" id="ARBA00023242"/>
    </source>
</evidence>
<gene>
    <name evidence="4" type="ORF">OIDMADRAFT_35706</name>
</gene>
<dbReference type="HOGENOM" id="CLU_598641_0_0_1"/>
<reference evidence="5" key="2">
    <citation type="submission" date="2015-01" db="EMBL/GenBank/DDBJ databases">
        <title>Evolutionary Origins and Diversification of the Mycorrhizal Mutualists.</title>
        <authorList>
            <consortium name="DOE Joint Genome Institute"/>
            <consortium name="Mycorrhizal Genomics Consortium"/>
            <person name="Kohler A."/>
            <person name="Kuo A."/>
            <person name="Nagy L.G."/>
            <person name="Floudas D."/>
            <person name="Copeland A."/>
            <person name="Barry K.W."/>
            <person name="Cichocki N."/>
            <person name="Veneault-Fourrey C."/>
            <person name="LaButti K."/>
            <person name="Lindquist E.A."/>
            <person name="Lipzen A."/>
            <person name="Lundell T."/>
            <person name="Morin E."/>
            <person name="Murat C."/>
            <person name="Riley R."/>
            <person name="Ohm R."/>
            <person name="Sun H."/>
            <person name="Tunlid A."/>
            <person name="Henrissat B."/>
            <person name="Grigoriev I.V."/>
            <person name="Hibbett D.S."/>
            <person name="Martin F."/>
        </authorList>
    </citation>
    <scope>NUCLEOTIDE SEQUENCE [LARGE SCALE GENOMIC DNA]</scope>
    <source>
        <strain evidence="5">Zn</strain>
    </source>
</reference>
<keyword evidence="2" id="KW-0732">Signal</keyword>
<evidence type="ECO:0000313" key="4">
    <source>
        <dbReference type="EMBL" id="KIM93609.1"/>
    </source>
</evidence>
<feature type="chain" id="PRO_5002164989" description="Xylanolytic transcriptional activator regulatory domain-containing protein" evidence="2">
    <location>
        <begin position="18"/>
        <end position="457"/>
    </location>
</feature>
<protein>
    <recommendedName>
        <fullName evidence="3">Xylanolytic transcriptional activator regulatory domain-containing protein</fullName>
    </recommendedName>
</protein>
<feature type="signal peptide" evidence="2">
    <location>
        <begin position="1"/>
        <end position="17"/>
    </location>
</feature>
<evidence type="ECO:0000256" key="2">
    <source>
        <dbReference type="SAM" id="SignalP"/>
    </source>
</evidence>
<sequence length="457" mass="52738">MFLLQAVLASVVPYASMELLNDAGFHDRSSAQETFYIRAKLLHDFDVEKSQLRLLQGALILSITHVSHYMSRDYCYWFSNAVGVANKMGIYTNILDQRLDQPTKKILRRVWWVLYTWDVLLTLHGMDTMHRFHDRNPDTASLTEADWEEEIPPLLQDFLHPISKAEKVYLIESAKYSCLSTQFDLIAEIVRRFWQTFAYHTPEIAFDELGAAVHAWRQALLSEMRGMPNGTMTDSWFLTLNTRSYVCECVMYRVILRASSTNENLSGRASRKLHGAMFELDATIDRIIAQNSGQFNSFFLHTSISTDIALHVEKALKHSTSAHERTMTTLRIQSKLEWLREISKSWSYIRALVKMFEGVIQFAELSIPRMPNSDIQTEFYDALPSTKGQNIPNPPSEFQSINKSADAMSNFDFFNFADEQTQYEFQMGPVASNCVLDEIFSHNSKYWNQILVSSLEF</sequence>
<dbReference type="PANTHER" id="PTHR47425:SF2">
    <property type="entry name" value="FARB-RELATED"/>
    <property type="match status" value="1"/>
</dbReference>
<dbReference type="GO" id="GO:0003677">
    <property type="term" value="F:DNA binding"/>
    <property type="evidence" value="ECO:0007669"/>
    <property type="project" value="InterPro"/>
</dbReference>
<dbReference type="Proteomes" id="UP000054321">
    <property type="component" value="Unassembled WGS sequence"/>
</dbReference>
<feature type="domain" description="Xylanolytic transcriptional activator regulatory" evidence="3">
    <location>
        <begin position="2"/>
        <end position="121"/>
    </location>
</feature>
<dbReference type="EMBL" id="KN832894">
    <property type="protein sequence ID" value="KIM93609.1"/>
    <property type="molecule type" value="Genomic_DNA"/>
</dbReference>
<dbReference type="Pfam" id="PF04082">
    <property type="entry name" value="Fungal_trans"/>
    <property type="match status" value="1"/>
</dbReference>
<dbReference type="AlphaFoldDB" id="A0A0C3GQG7"/>
<dbReference type="GO" id="GO:0008270">
    <property type="term" value="F:zinc ion binding"/>
    <property type="evidence" value="ECO:0007669"/>
    <property type="project" value="InterPro"/>
</dbReference>
<evidence type="ECO:0000313" key="5">
    <source>
        <dbReference type="Proteomes" id="UP000054321"/>
    </source>
</evidence>
<accession>A0A0C3GQG7</accession>
<evidence type="ECO:0000259" key="3">
    <source>
        <dbReference type="Pfam" id="PF04082"/>
    </source>
</evidence>
<dbReference type="InParanoid" id="A0A0C3GQG7"/>
<name>A0A0C3GQG7_OIDMZ</name>
<keyword evidence="1" id="KW-0539">Nucleus</keyword>
<dbReference type="GO" id="GO:0006351">
    <property type="term" value="P:DNA-templated transcription"/>
    <property type="evidence" value="ECO:0007669"/>
    <property type="project" value="InterPro"/>
</dbReference>
<dbReference type="CDD" id="cd12148">
    <property type="entry name" value="fungal_TF_MHR"/>
    <property type="match status" value="1"/>
</dbReference>